<comment type="caution">
    <text evidence="3">The sequence shown here is derived from an EMBL/GenBank/DDBJ whole genome shotgun (WGS) entry which is preliminary data.</text>
</comment>
<proteinExistence type="predicted"/>
<feature type="transmembrane region" description="Helical" evidence="2">
    <location>
        <begin position="43"/>
        <end position="62"/>
    </location>
</feature>
<dbReference type="AlphaFoldDB" id="A0AA39YCJ7"/>
<evidence type="ECO:0000256" key="1">
    <source>
        <dbReference type="SAM" id="MobiDB-lite"/>
    </source>
</evidence>
<accession>A0AA39YCJ7</accession>
<keyword evidence="4" id="KW-1185">Reference proteome</keyword>
<name>A0AA39YCJ7_9PEZI</name>
<reference evidence="3" key="1">
    <citation type="submission" date="2023-06" db="EMBL/GenBank/DDBJ databases">
        <title>Genome-scale phylogeny and comparative genomics of the fungal order Sordariales.</title>
        <authorList>
            <consortium name="Lawrence Berkeley National Laboratory"/>
            <person name="Hensen N."/>
            <person name="Bonometti L."/>
            <person name="Westerberg I."/>
            <person name="Brannstrom I.O."/>
            <person name="Guillou S."/>
            <person name="Cros-Aarteil S."/>
            <person name="Calhoun S."/>
            <person name="Haridas S."/>
            <person name="Kuo A."/>
            <person name="Mondo S."/>
            <person name="Pangilinan J."/>
            <person name="Riley R."/>
            <person name="Labutti K."/>
            <person name="Andreopoulos B."/>
            <person name="Lipzen A."/>
            <person name="Chen C."/>
            <person name="Yanf M."/>
            <person name="Daum C."/>
            <person name="Ng V."/>
            <person name="Clum A."/>
            <person name="Steindorff A."/>
            <person name="Ohm R."/>
            <person name="Martin F."/>
            <person name="Silar P."/>
            <person name="Natvig D."/>
            <person name="Lalanne C."/>
            <person name="Gautier V."/>
            <person name="Ament-Velasquez S.L."/>
            <person name="Kruys A."/>
            <person name="Hutchinson M.I."/>
            <person name="Powell A.J."/>
            <person name="Barry K."/>
            <person name="Miller A.N."/>
            <person name="Grigoriev I.V."/>
            <person name="Debuchy R."/>
            <person name="Gladieux P."/>
            <person name="Thoren M.H."/>
            <person name="Johannesson H."/>
        </authorList>
    </citation>
    <scope>NUCLEOTIDE SEQUENCE</scope>
    <source>
        <strain evidence="3">SMH2532-1</strain>
    </source>
</reference>
<organism evidence="3 4">
    <name type="scientific">Cercophora newfieldiana</name>
    <dbReference type="NCBI Taxonomy" id="92897"/>
    <lineage>
        <taxon>Eukaryota</taxon>
        <taxon>Fungi</taxon>
        <taxon>Dikarya</taxon>
        <taxon>Ascomycota</taxon>
        <taxon>Pezizomycotina</taxon>
        <taxon>Sordariomycetes</taxon>
        <taxon>Sordariomycetidae</taxon>
        <taxon>Sordariales</taxon>
        <taxon>Lasiosphaeriaceae</taxon>
        <taxon>Cercophora</taxon>
    </lineage>
</organism>
<keyword evidence="2" id="KW-1133">Transmembrane helix</keyword>
<protein>
    <submittedName>
        <fullName evidence="3">Uncharacterized protein</fullName>
    </submittedName>
</protein>
<dbReference type="Proteomes" id="UP001174936">
    <property type="component" value="Unassembled WGS sequence"/>
</dbReference>
<gene>
    <name evidence="3" type="ORF">B0T16DRAFT_456424</name>
</gene>
<feature type="transmembrane region" description="Helical" evidence="2">
    <location>
        <begin position="20"/>
        <end position="37"/>
    </location>
</feature>
<feature type="region of interest" description="Disordered" evidence="1">
    <location>
        <begin position="86"/>
        <end position="133"/>
    </location>
</feature>
<keyword evidence="2" id="KW-0812">Transmembrane</keyword>
<keyword evidence="2" id="KW-0472">Membrane</keyword>
<evidence type="ECO:0000256" key="2">
    <source>
        <dbReference type="SAM" id="Phobius"/>
    </source>
</evidence>
<feature type="compositionally biased region" description="Polar residues" evidence="1">
    <location>
        <begin position="103"/>
        <end position="133"/>
    </location>
</feature>
<sequence>MAETQRQTRQTTAAMAEQLLEVGLLALKGFIFMLWVRGMASPFQFLIGGLLILLAAYLLNLYSGQQQTNAARGSTSPTLSTARKTVRFHDHPAEETLSEKAKSSGTRPNEGSTISKENDNPPSKTAIHSTPNV</sequence>
<evidence type="ECO:0000313" key="3">
    <source>
        <dbReference type="EMBL" id="KAK0648972.1"/>
    </source>
</evidence>
<feature type="compositionally biased region" description="Basic and acidic residues" evidence="1">
    <location>
        <begin position="87"/>
        <end position="102"/>
    </location>
</feature>
<dbReference type="EMBL" id="JAULSV010000003">
    <property type="protein sequence ID" value="KAK0648972.1"/>
    <property type="molecule type" value="Genomic_DNA"/>
</dbReference>
<evidence type="ECO:0000313" key="4">
    <source>
        <dbReference type="Proteomes" id="UP001174936"/>
    </source>
</evidence>